<feature type="coiled-coil region" evidence="1">
    <location>
        <begin position="213"/>
        <end position="563"/>
    </location>
</feature>
<keyword evidence="3" id="KW-0269">Exonuclease</keyword>
<dbReference type="STRING" id="223786.SAMN05216234_12122"/>
<dbReference type="PANTHER" id="PTHR32114">
    <property type="entry name" value="ABC TRANSPORTER ABCH.3"/>
    <property type="match status" value="1"/>
</dbReference>
<organism evidence="3 4">
    <name type="scientific">Hydrogenimonas thermophila</name>
    <dbReference type="NCBI Taxonomy" id="223786"/>
    <lineage>
        <taxon>Bacteria</taxon>
        <taxon>Pseudomonadati</taxon>
        <taxon>Campylobacterota</taxon>
        <taxon>Epsilonproteobacteria</taxon>
        <taxon>Campylobacterales</taxon>
        <taxon>Hydrogenimonadaceae</taxon>
        <taxon>Hydrogenimonas</taxon>
    </lineage>
</organism>
<dbReference type="Pfam" id="PF13558">
    <property type="entry name" value="SbcC_Walker_B"/>
    <property type="match status" value="1"/>
</dbReference>
<evidence type="ECO:0000313" key="4">
    <source>
        <dbReference type="Proteomes" id="UP000199227"/>
    </source>
</evidence>
<dbReference type="GO" id="GO:0016887">
    <property type="term" value="F:ATP hydrolysis activity"/>
    <property type="evidence" value="ECO:0007669"/>
    <property type="project" value="InterPro"/>
</dbReference>
<keyword evidence="1" id="KW-0175">Coiled coil</keyword>
<evidence type="ECO:0000313" key="3">
    <source>
        <dbReference type="EMBL" id="SFP47843.1"/>
    </source>
</evidence>
<dbReference type="AlphaFoldDB" id="A0A1I5QNM4"/>
<dbReference type="GO" id="GO:0004527">
    <property type="term" value="F:exonuclease activity"/>
    <property type="evidence" value="ECO:0007669"/>
    <property type="project" value="UniProtKB-KW"/>
</dbReference>
<evidence type="ECO:0000256" key="1">
    <source>
        <dbReference type="SAM" id="Coils"/>
    </source>
</evidence>
<feature type="coiled-coil region" evidence="1">
    <location>
        <begin position="673"/>
        <end position="752"/>
    </location>
</feature>
<dbReference type="SUPFAM" id="SSF52540">
    <property type="entry name" value="P-loop containing nucleoside triphosphate hydrolases"/>
    <property type="match status" value="1"/>
</dbReference>
<feature type="coiled-coil region" evidence="1">
    <location>
        <begin position="804"/>
        <end position="1032"/>
    </location>
</feature>
<feature type="domain" description="Rad50/SbcC-type AAA" evidence="2">
    <location>
        <begin position="6"/>
        <end position="232"/>
    </location>
</feature>
<evidence type="ECO:0000259" key="2">
    <source>
        <dbReference type="Pfam" id="PF13476"/>
    </source>
</evidence>
<protein>
    <submittedName>
        <fullName evidence="3">Exonuclease SbcC</fullName>
    </submittedName>
</protein>
<dbReference type="EMBL" id="FOXB01000021">
    <property type="protein sequence ID" value="SFP47843.1"/>
    <property type="molecule type" value="Genomic_DNA"/>
</dbReference>
<name>A0A1I5QNM4_9BACT</name>
<keyword evidence="3" id="KW-0540">Nuclease</keyword>
<dbReference type="Pfam" id="PF13476">
    <property type="entry name" value="AAA_23"/>
    <property type="match status" value="1"/>
</dbReference>
<dbReference type="OrthoDB" id="9795626at2"/>
<feature type="coiled-coil region" evidence="1">
    <location>
        <begin position="605"/>
        <end position="639"/>
    </location>
</feature>
<dbReference type="RefSeq" id="WP_092912678.1">
    <property type="nucleotide sequence ID" value="NZ_FOXB01000021.1"/>
</dbReference>
<dbReference type="GO" id="GO:0006302">
    <property type="term" value="P:double-strand break repair"/>
    <property type="evidence" value="ECO:0007669"/>
    <property type="project" value="InterPro"/>
</dbReference>
<dbReference type="Proteomes" id="UP000199227">
    <property type="component" value="Unassembled WGS sequence"/>
</dbReference>
<dbReference type="Gene3D" id="3.40.50.300">
    <property type="entry name" value="P-loop containing nucleotide triphosphate hydrolases"/>
    <property type="match status" value="2"/>
</dbReference>
<keyword evidence="4" id="KW-1185">Reference proteome</keyword>
<dbReference type="InterPro" id="IPR038729">
    <property type="entry name" value="Rad50/SbcC_AAA"/>
</dbReference>
<accession>A0A1I5QNM4</accession>
<gene>
    <name evidence="3" type="ORF">SAMN05216234_12122</name>
</gene>
<dbReference type="PANTHER" id="PTHR32114:SF2">
    <property type="entry name" value="ABC TRANSPORTER ABCH.3"/>
    <property type="match status" value="1"/>
</dbReference>
<keyword evidence="3" id="KW-0378">Hydrolase</keyword>
<proteinExistence type="predicted"/>
<reference evidence="3 4" key="1">
    <citation type="submission" date="2016-10" db="EMBL/GenBank/DDBJ databases">
        <authorList>
            <person name="de Groot N.N."/>
        </authorList>
    </citation>
    <scope>NUCLEOTIDE SEQUENCE [LARGE SCALE GENOMIC DNA]</scope>
    <source>
        <strain evidence="3 4">EP1-55-1</strain>
    </source>
</reference>
<dbReference type="InterPro" id="IPR027417">
    <property type="entry name" value="P-loop_NTPase"/>
</dbReference>
<sequence length="1196" mass="139039">MKILRLRALNINSLKGETDIDFVEFLKGNALFAITGETGSGKTTLLDIISCALYGRTARLLNPRELMSRGTGEAMCEVEFEIDKKVYRSSWSLRRARKRADGKFQTPKMELALVDTGKVIVSGTKEVPKEIERITGLDFGRFTQSMMLAQGSFDAFLKAKEKDRSALLEKITGTKIYSEISKLTYSKYSQFKQDVEKEKSALEGIEVLEPEVRKELEELLQKNQDEKVKIEKELTLAESVLKWKKDLVKLAEEYEQNSKKFNEATLQKEQNSEKFDRLKLALKALELDALYTKKIDAKTSLLKREREIKELSEEIAVLLKRVNELERECKQAEDAYEKESQRHKIESQKVQKAREIKVETSNKVKEITALKNEMERKDGIKRELEKELDKLKIEEEKLLEEIENCKSYLSEHALDENLGKRLSLIEQLLKRLQSSQEDLNSVLEQKKRCVNEINEKDEKINRLRLEIEPIEKSLSEVNERYKKIEDEVELLDRKEPELRDKEIEYLEIKRYLSEYRELTKLLKDELEEKVRIEEKIASSKSLAEQMEQKITALKDHVATLKEKREQEILIKKYEEDRKRLVKGKPCFLCGSTEHPYVEEYMKLSLDETEKELKEKEKSLQESEESLSRVTADMAALKAQLESSLLEIEKIGAKVEEIEGYFKRENFSVSDESEKELEETLQSVEVELSTISSKRDEKRELLKRRDKLTDDFQKKQNLLRDIEESCRVSKNELEHINQKESELQKDCKEIEAELSKEWESFGLTFDAKRADAEFKELTKRGDRFEQIKSRLGKIEQTYQQQAIAKKEKETKIASLIQEIDGFKNRVLEIKNEVKTLQEKQTSTLNVIDIDKYEEEINRSLESKRLLMTNRREEFSTLTATLQEKQRSHKSMESELKTLEETLKSSEQTFEHKLKESGFESEKAYREVSLPADEREVLEEICKRLEQNFNETKALLQDSKKRLEEHKAKAVTDREIEELESKLKEIKESLETVQREIGKITQELDTDKKSRLRLEERLVKIQQMQRELDEWTKLNELIGSADGAKFSKFAQGITLDQLIYLANHHLKILTDRYYIIRRKVENHLLELDIVDKYQGDEIRPAETLSGGESFLVSLSLALGLSELASQRISIDSLFLDEGFGTLDKNSLETALEALNLLESKGKMVGVISHVEALKEHIPLQIRVKKMGGGVSAIEMVGL</sequence>